<sequence length="267" mass="27954">MTTTGVGFGDYQRYLRDRSSAPPASSRSVGHSGIPYSVPPQSAENPNQTPILPPASMPARAPSTVDAIPRRERPAPAGGTRIETQTLAPVQAAPGPAAPVQTAAAQPAPAPVQAPQQAPLQAPMQTGAAFSATPVAGQAPQQGIRDAQTYHADASTPPGAQGAGPAPAQIVTVGSVPPPSETGGPNLMEYALATPHAPGTEVYRRINPMRWSSWQDNCLRFRNQDAAQRAFLEAGGPDRDRDNLDPDGDGFACWWDPTPLRQAVARR</sequence>
<dbReference type="Proteomes" id="UP000244940">
    <property type="component" value="Unassembled WGS sequence"/>
</dbReference>
<gene>
    <name evidence="2" type="ORF">C4N9_18720</name>
</gene>
<feature type="compositionally biased region" description="Low complexity" evidence="1">
    <location>
        <begin position="157"/>
        <end position="169"/>
    </location>
</feature>
<protein>
    <recommendedName>
        <fullName evidence="4">Excalibur calcium-binding domain-containing protein</fullName>
    </recommendedName>
</protein>
<organism evidence="2 3">
    <name type="scientific">Pararhodobacter marinus</name>
    <dbReference type="NCBI Taxonomy" id="2184063"/>
    <lineage>
        <taxon>Bacteria</taxon>
        <taxon>Pseudomonadati</taxon>
        <taxon>Pseudomonadota</taxon>
        <taxon>Alphaproteobacteria</taxon>
        <taxon>Rhodobacterales</taxon>
        <taxon>Paracoccaceae</taxon>
        <taxon>Pararhodobacter</taxon>
    </lineage>
</organism>
<feature type="region of interest" description="Disordered" evidence="1">
    <location>
        <begin position="148"/>
        <end position="188"/>
    </location>
</feature>
<evidence type="ECO:0008006" key="4">
    <source>
        <dbReference type="Google" id="ProtNLM"/>
    </source>
</evidence>
<feature type="compositionally biased region" description="Low complexity" evidence="1">
    <location>
        <begin position="88"/>
        <end position="122"/>
    </location>
</feature>
<evidence type="ECO:0000313" key="2">
    <source>
        <dbReference type="EMBL" id="PWE27039.1"/>
    </source>
</evidence>
<proteinExistence type="predicted"/>
<dbReference type="GeneID" id="94366934"/>
<keyword evidence="3" id="KW-1185">Reference proteome</keyword>
<reference evidence="2 3" key="1">
    <citation type="submission" date="2018-05" db="EMBL/GenBank/DDBJ databases">
        <title>Pararhodobacter marina sp. nov., isolated from deep-sea water of the Indian Ocean.</title>
        <authorList>
            <person name="Lai Q.Sr."/>
            <person name="Liu X."/>
            <person name="Shao Z."/>
        </authorList>
    </citation>
    <scope>NUCLEOTIDE SEQUENCE [LARGE SCALE GENOMIC DNA]</scope>
    <source>
        <strain evidence="2 3">CIC4N-9</strain>
    </source>
</reference>
<dbReference type="RefSeq" id="WP_109534886.1">
    <property type="nucleotide sequence ID" value="NZ_QEYD01000013.1"/>
</dbReference>
<evidence type="ECO:0000313" key="3">
    <source>
        <dbReference type="Proteomes" id="UP000244940"/>
    </source>
</evidence>
<feature type="region of interest" description="Disordered" evidence="1">
    <location>
        <begin position="1"/>
        <end position="122"/>
    </location>
</feature>
<comment type="caution">
    <text evidence="2">The sequence shown here is derived from an EMBL/GenBank/DDBJ whole genome shotgun (WGS) entry which is preliminary data.</text>
</comment>
<dbReference type="EMBL" id="QEYD01000013">
    <property type="protein sequence ID" value="PWE27039.1"/>
    <property type="molecule type" value="Genomic_DNA"/>
</dbReference>
<feature type="compositionally biased region" description="Polar residues" evidence="1">
    <location>
        <begin position="39"/>
        <end position="50"/>
    </location>
</feature>
<dbReference type="OrthoDB" id="7951357at2"/>
<accession>A0A2U2C5A9</accession>
<dbReference type="AlphaFoldDB" id="A0A2U2C5A9"/>
<name>A0A2U2C5A9_9RHOB</name>
<evidence type="ECO:0000256" key="1">
    <source>
        <dbReference type="SAM" id="MobiDB-lite"/>
    </source>
</evidence>